<dbReference type="Gene3D" id="3.10.450.50">
    <property type="match status" value="1"/>
</dbReference>
<organism evidence="1 2">
    <name type="scientific">Parabacteroides distasonis</name>
    <dbReference type="NCBI Taxonomy" id="823"/>
    <lineage>
        <taxon>Bacteria</taxon>
        <taxon>Pseudomonadati</taxon>
        <taxon>Bacteroidota</taxon>
        <taxon>Bacteroidia</taxon>
        <taxon>Bacteroidales</taxon>
        <taxon>Tannerellaceae</taxon>
        <taxon>Parabacteroides</taxon>
    </lineage>
</organism>
<evidence type="ECO:0000313" key="1">
    <source>
        <dbReference type="EMBL" id="TWV61099.1"/>
    </source>
</evidence>
<dbReference type="Proteomes" id="UP000315827">
    <property type="component" value="Unassembled WGS sequence"/>
</dbReference>
<accession>A0A5C6KF29</accession>
<dbReference type="RefSeq" id="WP_122383100.1">
    <property type="nucleotide sequence ID" value="NZ_VOHW01000007.1"/>
</dbReference>
<proteinExistence type="predicted"/>
<dbReference type="PROSITE" id="PS51257">
    <property type="entry name" value="PROKAR_LIPOPROTEIN"/>
    <property type="match status" value="1"/>
</dbReference>
<comment type="caution">
    <text evidence="1">The sequence shown here is derived from an EMBL/GenBank/DDBJ whole genome shotgun (WGS) entry which is preliminary data.</text>
</comment>
<dbReference type="AlphaFoldDB" id="A0A5C6KF29"/>
<protein>
    <submittedName>
        <fullName evidence="1">DUF4878 domain-containing protein</fullName>
    </submittedName>
</protein>
<sequence>MKLSNIFIFILIFIGMTGCSGSNSPESVAKTFTEAFYTADFKKAKSLCSNDSKEVFDQLKEMLSDETTEAIKSADVKATVVSCELSDDQKTAIVKLSVINTVDITGRIQKKPKLQDVQLKKKDGKWEVIFKIK</sequence>
<name>A0A5C6KF29_PARDI</name>
<gene>
    <name evidence="1" type="ORF">FSA05_13085</name>
</gene>
<dbReference type="EMBL" id="VOHW01000007">
    <property type="protein sequence ID" value="TWV61099.1"/>
    <property type="molecule type" value="Genomic_DNA"/>
</dbReference>
<evidence type="ECO:0000313" key="2">
    <source>
        <dbReference type="Proteomes" id="UP000315827"/>
    </source>
</evidence>
<reference evidence="1 2" key="1">
    <citation type="submission" date="2019-07" db="EMBL/GenBank/DDBJ databases">
        <title>Genome sequencing of Parabacteroides distasonis iSURF_7.</title>
        <authorList>
            <person name="Degefu H.N."/>
            <person name="Ruoff K.L."/>
            <person name="Price C.E."/>
            <person name="Valls R.A."/>
            <person name="O'Toole G.A."/>
        </authorList>
    </citation>
    <scope>NUCLEOTIDE SEQUENCE [LARGE SCALE GENOMIC DNA]</scope>
    <source>
        <strain evidence="1 2">CFPLTA003_1B</strain>
    </source>
</reference>